<keyword evidence="6" id="KW-0472">Membrane</keyword>
<dbReference type="Proteomes" id="UP000011932">
    <property type="component" value="Chromosome"/>
</dbReference>
<keyword evidence="4" id="KW-1134">Transmembrane beta strand</keyword>
<dbReference type="Gene3D" id="1.20.1600.10">
    <property type="entry name" value="Outer membrane efflux proteins (OEP)"/>
    <property type="match status" value="1"/>
</dbReference>
<dbReference type="RefSeq" id="WP_015467469.1">
    <property type="nucleotide sequence ID" value="NC_020812.1"/>
</dbReference>
<evidence type="ECO:0000313" key="11">
    <source>
        <dbReference type="Proteomes" id="UP000011932"/>
    </source>
</evidence>
<proteinExistence type="inferred from homology"/>
<evidence type="ECO:0000256" key="3">
    <source>
        <dbReference type="ARBA" id="ARBA00022448"/>
    </source>
</evidence>
<evidence type="ECO:0000313" key="10">
    <source>
        <dbReference type="EMBL" id="AGH97927.1"/>
    </source>
</evidence>
<dbReference type="PANTHER" id="PTHR30026:SF22">
    <property type="entry name" value="OUTER MEMBRANE EFFLUX PROTEIN"/>
    <property type="match status" value="1"/>
</dbReference>
<keyword evidence="5" id="KW-0812">Transmembrane</keyword>
<evidence type="ECO:0000256" key="7">
    <source>
        <dbReference type="ARBA" id="ARBA00023237"/>
    </source>
</evidence>
<sequence>MIRNRNKFLTGVMALMVATPLAAASAQDYKPKPGVGMAPIMDGPGERSKPQAAVTQSSGANDAYMGGAAAPGTVSKDVSKDAPKTSNGNSLSDVAAAQAEKTEDMNINIHTIQTADSKAPEQTLGAVLRWAYDNNPTIRAARQELYATQENLPQAQAGWKPTASANANVTKTWLDGTGDPDGSTEKGIGAEIQQPLYRGGRTVASTDSAENLILAQRAFLKATEQDVMISVITAYMNVLRDQALYDLSVNNREVIARQLEASRARFDVGDVTRTDVSQSEARLAQAEAGVTNAIGQLRSSLAVYEQVVGMPAGRLTYPKVKVSIPSSRDAAVSQAETDNPSVVAAEFLRNSAEHDIDRVFGELLPEVGLFAQWNQAWDPSPGLYDDSSDTAIGVRATIPLYEAGATRSRVRQAKHTESQRLLQISEARRLARQQAVSSWEDLAAARAEITSREAQVVATRVARDGVKQEAELGTRTILDALDADQEYLDAQTALVTAQRDEVVAQYFLASTVGTLTPDSLGFPELSHMEGYDAHLDDITSRVFSMDTENTVDHGDNGL</sequence>
<keyword evidence="3" id="KW-0813">Transport</keyword>
<feature type="region of interest" description="Disordered" evidence="8">
    <location>
        <begin position="26"/>
        <end position="93"/>
    </location>
</feature>
<evidence type="ECO:0000256" key="5">
    <source>
        <dbReference type="ARBA" id="ARBA00022692"/>
    </source>
</evidence>
<dbReference type="GO" id="GO:1990281">
    <property type="term" value="C:efflux pump complex"/>
    <property type="evidence" value="ECO:0007669"/>
    <property type="project" value="TreeGrafter"/>
</dbReference>
<dbReference type="InterPro" id="IPR003423">
    <property type="entry name" value="OMP_efflux"/>
</dbReference>
<dbReference type="GO" id="GO:0015288">
    <property type="term" value="F:porin activity"/>
    <property type="evidence" value="ECO:0007669"/>
    <property type="project" value="TreeGrafter"/>
</dbReference>
<evidence type="ECO:0000256" key="9">
    <source>
        <dbReference type="SAM" id="SignalP"/>
    </source>
</evidence>
<evidence type="ECO:0000256" key="8">
    <source>
        <dbReference type="SAM" id="MobiDB-lite"/>
    </source>
</evidence>
<dbReference type="AlphaFoldDB" id="M4VEX2"/>
<dbReference type="PANTHER" id="PTHR30026">
    <property type="entry name" value="OUTER MEMBRANE PROTEIN TOLC"/>
    <property type="match status" value="1"/>
</dbReference>
<organism evidence="10 11">
    <name type="scientific">Micavibrio aeruginosavorus EPB</name>
    <dbReference type="NCBI Taxonomy" id="349215"/>
    <lineage>
        <taxon>Bacteria</taxon>
        <taxon>Pseudomonadati</taxon>
        <taxon>Bdellovibrionota</taxon>
        <taxon>Bdellovibrionia</taxon>
        <taxon>Bdellovibrionales</taxon>
        <taxon>Pseudobdellovibrionaceae</taxon>
        <taxon>Micavibrio</taxon>
    </lineage>
</organism>
<dbReference type="EMBL" id="CP003538">
    <property type="protein sequence ID" value="AGH97927.1"/>
    <property type="molecule type" value="Genomic_DNA"/>
</dbReference>
<keyword evidence="9" id="KW-0732">Signal</keyword>
<gene>
    <name evidence="10" type="ORF">A11S_1113</name>
</gene>
<evidence type="ECO:0000256" key="1">
    <source>
        <dbReference type="ARBA" id="ARBA00004442"/>
    </source>
</evidence>
<name>M4VEX2_9BACT</name>
<dbReference type="InterPro" id="IPR010130">
    <property type="entry name" value="T1SS_OMP_TolC"/>
</dbReference>
<evidence type="ECO:0000256" key="4">
    <source>
        <dbReference type="ARBA" id="ARBA00022452"/>
    </source>
</evidence>
<dbReference type="NCBIfam" id="TIGR01844">
    <property type="entry name" value="type_I_sec_TolC"/>
    <property type="match status" value="1"/>
</dbReference>
<dbReference type="HOGENOM" id="CLU_012817_0_1_5"/>
<evidence type="ECO:0000256" key="2">
    <source>
        <dbReference type="ARBA" id="ARBA00007613"/>
    </source>
</evidence>
<comment type="subcellular location">
    <subcellularLocation>
        <location evidence="1">Cell outer membrane</location>
    </subcellularLocation>
</comment>
<dbReference type="STRING" id="349215.A11S_1113"/>
<feature type="signal peptide" evidence="9">
    <location>
        <begin position="1"/>
        <end position="23"/>
    </location>
</feature>
<dbReference type="GO" id="GO:0009279">
    <property type="term" value="C:cell outer membrane"/>
    <property type="evidence" value="ECO:0007669"/>
    <property type="project" value="UniProtKB-SubCell"/>
</dbReference>
<keyword evidence="7" id="KW-0998">Cell outer membrane</keyword>
<dbReference type="KEGG" id="man:A11S_1113"/>
<accession>M4VEX2</accession>
<dbReference type="GO" id="GO:0015562">
    <property type="term" value="F:efflux transmembrane transporter activity"/>
    <property type="evidence" value="ECO:0007669"/>
    <property type="project" value="InterPro"/>
</dbReference>
<dbReference type="Pfam" id="PF02321">
    <property type="entry name" value="OEP"/>
    <property type="match status" value="2"/>
</dbReference>
<dbReference type="InterPro" id="IPR051906">
    <property type="entry name" value="TolC-like"/>
</dbReference>
<feature type="chain" id="PRO_5004060242" evidence="9">
    <location>
        <begin position="24"/>
        <end position="558"/>
    </location>
</feature>
<protein>
    <submittedName>
        <fullName evidence="10">Type I secretion outer membrane protein, TolC</fullName>
    </submittedName>
</protein>
<comment type="similarity">
    <text evidence="2">Belongs to the outer membrane factor (OMF) (TC 1.B.17) family.</text>
</comment>
<dbReference type="PATRIC" id="fig|349215.9.peg.1071"/>
<evidence type="ECO:0000256" key="6">
    <source>
        <dbReference type="ARBA" id="ARBA00023136"/>
    </source>
</evidence>
<reference evidence="10 11" key="1">
    <citation type="journal article" date="2013" name="ISME J.">
        <title>By their genes ye shall know them: genomic signatures of predatory bacteria.</title>
        <authorList>
            <person name="Pasternak Z."/>
            <person name="Pietrokovski S."/>
            <person name="Rotem O."/>
            <person name="Gophna U."/>
            <person name="Lurie-Weinberger M.N."/>
            <person name="Jurkevitch E."/>
        </authorList>
    </citation>
    <scope>NUCLEOTIDE SEQUENCE [LARGE SCALE GENOMIC DNA]</scope>
    <source>
        <strain evidence="10">EPB</strain>
    </source>
</reference>
<dbReference type="SUPFAM" id="SSF56954">
    <property type="entry name" value="Outer membrane efflux proteins (OEP)"/>
    <property type="match status" value="1"/>
</dbReference>
<dbReference type="OrthoDB" id="9789368at2"/>